<feature type="domain" description="CARD" evidence="2">
    <location>
        <begin position="3"/>
        <end position="94"/>
    </location>
</feature>
<dbReference type="SMART" id="SM00114">
    <property type="entry name" value="CARD"/>
    <property type="match status" value="1"/>
</dbReference>
<feature type="compositionally biased region" description="Polar residues" evidence="1">
    <location>
        <begin position="936"/>
        <end position="945"/>
    </location>
</feature>
<dbReference type="GlyGen" id="E9PWH2">
    <property type="glycosylation" value="1 site"/>
</dbReference>
<feature type="compositionally biased region" description="Polar residues" evidence="1">
    <location>
        <begin position="978"/>
        <end position="1001"/>
    </location>
</feature>
<dbReference type="IntAct" id="E9PWH2">
    <property type="interactions" value="2"/>
</dbReference>
<dbReference type="CDD" id="cd01671">
    <property type="entry name" value="CARD"/>
    <property type="match status" value="1"/>
</dbReference>
<dbReference type="STRING" id="10090.ENSMUSP00000112833"/>
<gene>
    <name evidence="3 4" type="primary">Card6</name>
</gene>
<dbReference type="InterPro" id="IPR057365">
    <property type="entry name" value="URGCP"/>
</dbReference>
<dbReference type="DIP" id="DIP-61098N"/>
<dbReference type="GO" id="GO:0010467">
    <property type="term" value="P:gene expression"/>
    <property type="evidence" value="ECO:0000315"/>
    <property type="project" value="MGI"/>
</dbReference>
<dbReference type="RefSeq" id="NP_001156610.1">
    <property type="nucleotide sequence ID" value="NM_001163138.1"/>
</dbReference>
<evidence type="ECO:0000313" key="5">
    <source>
        <dbReference type="Proteomes" id="UP000000589"/>
    </source>
</evidence>
<dbReference type="HOGENOM" id="CLU_008197_0_0_1"/>
<feature type="region of interest" description="Disordered" evidence="1">
    <location>
        <begin position="790"/>
        <end position="856"/>
    </location>
</feature>
<dbReference type="GeneTree" id="ENSGT00940000162106"/>
<dbReference type="RefSeq" id="XP_030104393.1">
    <property type="nucleotide sequence ID" value="XM_030248533.1"/>
</dbReference>
<dbReference type="PhosphoSitePlus" id="E9PWH2"/>
<reference evidence="3 5" key="2">
    <citation type="journal article" date="2011" name="PLoS Biol.">
        <title>Modernizing reference genome assemblies.</title>
        <authorList>
            <person name="Church D.M."/>
            <person name="Schneider V.A."/>
            <person name="Graves T."/>
            <person name="Auger K."/>
            <person name="Cunningham F."/>
            <person name="Bouk N."/>
            <person name="Chen H.C."/>
            <person name="Agarwala R."/>
            <person name="McLaren W.M."/>
            <person name="Ritchie G.R."/>
            <person name="Albracht D."/>
            <person name="Kremitzki M."/>
            <person name="Rock S."/>
            <person name="Kotkiewicz H."/>
            <person name="Kremitzki C."/>
            <person name="Wollam A."/>
            <person name="Trani L."/>
            <person name="Fulton L."/>
            <person name="Fulton R."/>
            <person name="Matthews L."/>
            <person name="Whitehead S."/>
            <person name="Chow W."/>
            <person name="Torrance J."/>
            <person name="Dunn M."/>
            <person name="Harden G."/>
            <person name="Threadgold G."/>
            <person name="Wood J."/>
            <person name="Collins J."/>
            <person name="Heath P."/>
            <person name="Griffiths G."/>
            <person name="Pelan S."/>
            <person name="Grafham D."/>
            <person name="Eichler E.E."/>
            <person name="Weinstock G."/>
            <person name="Mardis E.R."/>
            <person name="Wilson R.K."/>
            <person name="Howe K."/>
            <person name="Flicek P."/>
            <person name="Hubbard T."/>
        </authorList>
    </citation>
    <scope>NUCLEOTIDE SEQUENCE [LARGE SCALE GENOMIC DNA]</scope>
    <source>
        <strain evidence="3 5">C57BL/6J</strain>
    </source>
</reference>
<feature type="region of interest" description="Disordered" evidence="1">
    <location>
        <begin position="661"/>
        <end position="698"/>
    </location>
</feature>
<dbReference type="PaxDb" id="10090-ENSMUSP00000112833"/>
<name>E9PWH2_MOUSE</name>
<dbReference type="jPOST" id="E9PWH2"/>
<dbReference type="MGI" id="MGI:3032959">
    <property type="gene designation" value="Card6"/>
</dbReference>
<evidence type="ECO:0000256" key="1">
    <source>
        <dbReference type="SAM" id="MobiDB-lite"/>
    </source>
</evidence>
<dbReference type="PhylomeDB" id="E9PWH2"/>
<feature type="compositionally biased region" description="Polar residues" evidence="1">
    <location>
        <begin position="804"/>
        <end position="822"/>
    </location>
</feature>
<dbReference type="InterPro" id="IPR011029">
    <property type="entry name" value="DEATH-like_dom_sf"/>
</dbReference>
<dbReference type="BioGRID-ORCS" id="239319">
    <property type="hits" value="4 hits in 76 CRISPR screens"/>
</dbReference>
<dbReference type="PANTHER" id="PTHR22797">
    <property type="entry name" value="CARD6/NUCLEOLAR PROTEIN 3"/>
    <property type="match status" value="1"/>
</dbReference>
<dbReference type="Pfam" id="PF00619">
    <property type="entry name" value="CARD"/>
    <property type="match status" value="1"/>
</dbReference>
<reference evidence="3" key="3">
    <citation type="submission" date="2025-08" db="UniProtKB">
        <authorList>
            <consortium name="Ensembl"/>
        </authorList>
    </citation>
    <scope>IDENTIFICATION</scope>
    <source>
        <strain evidence="3">C57BL/6J</strain>
    </source>
</reference>
<proteinExistence type="evidence at protein level"/>
<evidence type="ECO:0000313" key="3">
    <source>
        <dbReference type="Ensembl" id="ENSMUSP00000112833.3"/>
    </source>
</evidence>
<dbReference type="GeneID" id="239319"/>
<dbReference type="GO" id="GO:0043122">
    <property type="term" value="P:regulation of canonical NF-kappaB signal transduction"/>
    <property type="evidence" value="ECO:0000247"/>
    <property type="project" value="MGI"/>
</dbReference>
<evidence type="ECO:0000259" key="2">
    <source>
        <dbReference type="PROSITE" id="PS50209"/>
    </source>
</evidence>
<dbReference type="DNASU" id="239319"/>
<dbReference type="FunCoup" id="E9PWH2">
    <property type="interactions" value="188"/>
</dbReference>
<dbReference type="AGR" id="MGI:3032959"/>
<dbReference type="Gene3D" id="1.10.533.10">
    <property type="entry name" value="Death Domain, Fas"/>
    <property type="match status" value="1"/>
</dbReference>
<organism evidence="3 5">
    <name type="scientific">Mus musculus</name>
    <name type="common">Mouse</name>
    <dbReference type="NCBI Taxonomy" id="10090"/>
    <lineage>
        <taxon>Eukaryota</taxon>
        <taxon>Metazoa</taxon>
        <taxon>Chordata</taxon>
        <taxon>Craniata</taxon>
        <taxon>Vertebrata</taxon>
        <taxon>Euteleostomi</taxon>
        <taxon>Mammalia</taxon>
        <taxon>Eutheria</taxon>
        <taxon>Euarchontoglires</taxon>
        <taxon>Glires</taxon>
        <taxon>Rodentia</taxon>
        <taxon>Myomorpha</taxon>
        <taxon>Muroidea</taxon>
        <taxon>Muridae</taxon>
        <taxon>Murinae</taxon>
        <taxon>Mus</taxon>
        <taxon>Mus</taxon>
    </lineage>
</organism>
<evidence type="ECO:0007829" key="6">
    <source>
        <dbReference type="ProteomicsDB" id="E9PWH2"/>
    </source>
</evidence>
<accession>E9PWH2</accession>
<protein>
    <submittedName>
        <fullName evidence="3">Caspase recruitment domain family, member 6</fullName>
    </submittedName>
</protein>
<dbReference type="OMA" id="SLKAPWV"/>
<dbReference type="InterPro" id="IPR052685">
    <property type="entry name" value="Apoptosis_Repressor_CARD"/>
</dbReference>
<feature type="compositionally biased region" description="Low complexity" evidence="1">
    <location>
        <begin position="919"/>
        <end position="935"/>
    </location>
</feature>
<feature type="compositionally biased region" description="Basic residues" evidence="1">
    <location>
        <begin position="1008"/>
        <end position="1017"/>
    </location>
</feature>
<dbReference type="KEGG" id="mmu:239319"/>
<dbReference type="eggNOG" id="ENOG502SDCX">
    <property type="taxonomic scope" value="Eukaryota"/>
</dbReference>
<dbReference type="GO" id="GO:0005737">
    <property type="term" value="C:cytoplasm"/>
    <property type="evidence" value="ECO:0000314"/>
    <property type="project" value="MGI"/>
</dbReference>
<dbReference type="FunFam" id="1.10.533.10:FF:000146">
    <property type="entry name" value="Caspase recruitment domain family, member 6"/>
    <property type="match status" value="1"/>
</dbReference>
<feature type="region of interest" description="Disordered" evidence="1">
    <location>
        <begin position="152"/>
        <end position="172"/>
    </location>
</feature>
<dbReference type="Bgee" id="ENSMUSG00000041849">
    <property type="expression patterns" value="Expressed in blood and 144 other cell types or tissues"/>
</dbReference>
<evidence type="ECO:0000313" key="4">
    <source>
        <dbReference type="MGI" id="MGI:3032959"/>
    </source>
</evidence>
<dbReference type="GO" id="GO:0042116">
    <property type="term" value="P:macrophage activation"/>
    <property type="evidence" value="ECO:0000314"/>
    <property type="project" value="MGI"/>
</dbReference>
<dbReference type="VEuPathDB" id="HostDB:ENSMUSG00000041849"/>
<feature type="compositionally biased region" description="Polar residues" evidence="1">
    <location>
        <begin position="661"/>
        <end position="682"/>
    </location>
</feature>
<dbReference type="RNAct" id="E9PWH2">
    <property type="molecule type" value="protein"/>
</dbReference>
<dbReference type="GO" id="GO:0070508">
    <property type="term" value="P:cholesterol import"/>
    <property type="evidence" value="ECO:0000315"/>
    <property type="project" value="MGI"/>
</dbReference>
<dbReference type="SUPFAM" id="SSF47986">
    <property type="entry name" value="DEATH domain"/>
    <property type="match status" value="1"/>
</dbReference>
<dbReference type="SMR" id="E9PWH2"/>
<dbReference type="Proteomes" id="UP000000589">
    <property type="component" value="Chromosome 15"/>
</dbReference>
<dbReference type="ProteomicsDB" id="357131"/>
<dbReference type="InterPro" id="IPR001315">
    <property type="entry name" value="CARD"/>
</dbReference>
<keyword evidence="5" id="KW-1185">Reference proteome</keyword>
<feature type="compositionally biased region" description="Low complexity" evidence="1">
    <location>
        <begin position="946"/>
        <end position="958"/>
    </location>
</feature>
<reference evidence="3" key="4">
    <citation type="submission" date="2025-09" db="UniProtKB">
        <authorList>
            <consortium name="Ensembl"/>
        </authorList>
    </citation>
    <scope>IDENTIFICATION</scope>
    <source>
        <strain evidence="3">C57BL/6J</strain>
    </source>
</reference>
<dbReference type="GO" id="GO:0090077">
    <property type="term" value="P:foam cell differentiation"/>
    <property type="evidence" value="ECO:0000315"/>
    <property type="project" value="MGI"/>
</dbReference>
<dbReference type="Antibodypedia" id="23154">
    <property type="antibodies" value="311 antibodies from 35 providers"/>
</dbReference>
<feature type="region of interest" description="Disordered" evidence="1">
    <location>
        <begin position="875"/>
        <end position="1175"/>
    </location>
</feature>
<dbReference type="PROSITE" id="PS50209">
    <property type="entry name" value="CARD"/>
    <property type="match status" value="1"/>
</dbReference>
<keyword evidence="6" id="KW-1267">Proteomics identification</keyword>
<reference evidence="3 5" key="1">
    <citation type="journal article" date="2009" name="PLoS Biol.">
        <title>Lineage-specific biology revealed by a finished genome assembly of the mouse.</title>
        <authorList>
            <consortium name="Mouse Genome Sequencing Consortium"/>
            <person name="Church D.M."/>
            <person name="Goodstadt L."/>
            <person name="Hillier L.W."/>
            <person name="Zody M.C."/>
            <person name="Goldstein S."/>
            <person name="She X."/>
            <person name="Bult C.J."/>
            <person name="Agarwala R."/>
            <person name="Cherry J.L."/>
            <person name="DiCuccio M."/>
            <person name="Hlavina W."/>
            <person name="Kapustin Y."/>
            <person name="Meric P."/>
            <person name="Maglott D."/>
            <person name="Birtle Z."/>
            <person name="Marques A.C."/>
            <person name="Graves T."/>
            <person name="Zhou S."/>
            <person name="Teague B."/>
            <person name="Potamousis K."/>
            <person name="Churas C."/>
            <person name="Place M."/>
            <person name="Herschleb J."/>
            <person name="Runnheim R."/>
            <person name="Forrest D."/>
            <person name="Amos-Landgraf J."/>
            <person name="Schwartz D.C."/>
            <person name="Cheng Z."/>
            <person name="Lindblad-Toh K."/>
            <person name="Eichler E.E."/>
            <person name="Ponting C.P."/>
        </authorList>
    </citation>
    <scope>NUCLEOTIDE SEQUENCE [LARGE SCALE GENOMIC DNA]</scope>
    <source>
        <strain evidence="3 5">C57BL/6J</strain>
    </source>
</reference>
<dbReference type="GO" id="GO:0033344">
    <property type="term" value="P:cholesterol efflux"/>
    <property type="evidence" value="ECO:0000315"/>
    <property type="project" value="MGI"/>
</dbReference>
<feature type="compositionally biased region" description="Polar residues" evidence="1">
    <location>
        <begin position="1154"/>
        <end position="1163"/>
    </location>
</feature>
<dbReference type="AlphaFoldDB" id="E9PWH2"/>
<sequence length="1175" mass="131469">MATEGASSELIEKKRTKLLSVLQQDPDSILDTLTSRSLISEKEYETLEEITDPLKKSRKLLILIQKKGEDSCRRFLRCLSNAFPESASTVGFKHEVPRQEAEETVGVNRNSEDPLSLGTIIPEIAELSEEKECLDLRALKFFTYKESGHRELAVSSRENQEGHGTPQVTAPHSVKRVEYEVPASITFLSNGQRYEEPDDSLYLEEGEHQEYLGFPEDVETVLEEEAGKDPQCFVYDNEEEWENEETMGFSSEASSCSEINFSLEEEEEKSAEERKRVFQHVLSCLNMDRSRKLLPDSVKQFSTDRGREWTPETPGDLAWNFLMKVQALDSTARDFTLRHKMVDEENKELLLARMEKLGIGDAQTIHPLDVLCACMLCADSSLQREVMSNMYHCCFALPLLLPDAENNKSILMMGAMKDLKQHATQSSGGPPRETDASLSLMKMPVISFVRLGHCSFSKSRILNTLLSSSRQKPHTFFLRRDLSVPVLPRQISDGLVEVMWHFPDDAELTVSPHVFQKPVAVANLRGDLESFWVQFGFLVEVSSAVFFLTDCLGEKERALLRFLGDDAIERCYVILSPQAKESEEAQIFQKILKLRPSQLLFWEVEEAGDRRRAMEALQAALQEVMSSPLKCVSLEDMACLARELGIQVDQDFEVIQDTQVSPRTIEGENQQPQSQTKSPSESRTQKPLREPGTQCEDSQNAVIFHQTPVFMPYPAHPWPLPIEAGSNFYHVPLRAPRAISSHFRSQQKAEWFFPFPHQNTSVHSRGQNFAIKYLQPWRFYSRERFTRCSATPQQYHPNGPFGRSQRQASPVQTHPKSRQMSRTLERSGTVVSRVGHGRSLGSQARRAAGKPQPEKACAQGLQLTKAAGKSIRTLPHIKYPHPQPCQPAGASQERIMPVSHQGAQQTTQGRPADFAFKPGSQSTSGSKLSSTSQSSAHQPKFQSKHFQPQPFQPVPSQKKPSHSRPSQAKPPHLDPSHANLTQGQPSQATPTHSQASQAKPTHSQANSHHPHPSHAKPSHQNPSHANPTHPQSSHAKPSHPQSSHAKPSHPQSSHAKPSHPQSSHAKPSHPQSSQAKPSHPQSSQAKPTHPQSSQANSHHPQASQAKPSHPQSSHAKPSHPHPSHAKPSPSQSTQCKAHKAHQSQPKPFQPRPTQPKSSKTKPSQARAFHPRAGRR</sequence>
<dbReference type="InParanoid" id="E9PWH2"/>
<dbReference type="UCSC" id="uc007vcr.2">
    <property type="organism name" value="mouse"/>
</dbReference>
<dbReference type="Ensembl" id="ENSMUST00000118365.3">
    <property type="protein sequence ID" value="ENSMUSP00000112833.3"/>
    <property type="gene ID" value="ENSMUSG00000041849.8"/>
</dbReference>
<feature type="compositionally biased region" description="Polar residues" evidence="1">
    <location>
        <begin position="1021"/>
        <end position="1106"/>
    </location>
</feature>
<dbReference type="Pfam" id="PF25496">
    <property type="entry name" value="URGCP"/>
    <property type="match status" value="1"/>
</dbReference>
<dbReference type="ExpressionAtlas" id="E9PWH2">
    <property type="expression patterns" value="baseline and differential"/>
</dbReference>
<dbReference type="GO" id="GO:0042981">
    <property type="term" value="P:regulation of apoptotic process"/>
    <property type="evidence" value="ECO:0007669"/>
    <property type="project" value="InterPro"/>
</dbReference>
<dbReference type="CTD" id="84674"/>
<dbReference type="iPTMnet" id="E9PWH2"/>
<dbReference type="PANTHER" id="PTHR22797:SF36">
    <property type="entry name" value="CASPASE RECRUITMENT DOMAIN-CONTAINING PROTEIN 6"/>
    <property type="match status" value="1"/>
</dbReference>
<dbReference type="OrthoDB" id="9449373at2759"/>